<dbReference type="EMBL" id="AEVB01000036">
    <property type="protein sequence ID" value="EFW88536.1"/>
    <property type="molecule type" value="Genomic_DNA"/>
</dbReference>
<organism evidence="1 2">
    <name type="scientific">Streptococcus equinus ATCC 9812</name>
    <dbReference type="NCBI Taxonomy" id="525379"/>
    <lineage>
        <taxon>Bacteria</taxon>
        <taxon>Bacillati</taxon>
        <taxon>Bacillota</taxon>
        <taxon>Bacilli</taxon>
        <taxon>Lactobacillales</taxon>
        <taxon>Streptococcaceae</taxon>
        <taxon>Streptococcus</taxon>
    </lineage>
</organism>
<accession>E8JQX4</accession>
<dbReference type="HOGENOM" id="CLU_2994701_0_0_9"/>
<evidence type="ECO:0000313" key="1">
    <source>
        <dbReference type="EMBL" id="EFW88536.1"/>
    </source>
</evidence>
<protein>
    <submittedName>
        <fullName evidence="1">Uncharacterized protein</fullName>
    </submittedName>
</protein>
<sequence>MAKKHHIVKIFWDNALNQILIFLIKLKMKLYKYTEIVNIQNLPCEIGSELDKGGIIS</sequence>
<gene>
    <name evidence="1" type="ORF">HMPREF0819_1394</name>
</gene>
<proteinExistence type="predicted"/>
<name>E8JQX4_STREI</name>
<evidence type="ECO:0000313" key="2">
    <source>
        <dbReference type="Proteomes" id="UP000005699"/>
    </source>
</evidence>
<reference evidence="1 2" key="1">
    <citation type="submission" date="2010-12" db="EMBL/GenBank/DDBJ databases">
        <authorList>
            <person name="Muzny D."/>
            <person name="Qin X."/>
            <person name="Deng J."/>
            <person name="Jiang H."/>
            <person name="Liu Y."/>
            <person name="Qu J."/>
            <person name="Song X.-Z."/>
            <person name="Zhang L."/>
            <person name="Thornton R."/>
            <person name="Coyle M."/>
            <person name="Francisco L."/>
            <person name="Jackson L."/>
            <person name="Javaid M."/>
            <person name="Korchina V."/>
            <person name="Kovar C."/>
            <person name="Mata R."/>
            <person name="Mathew T."/>
            <person name="Ngo R."/>
            <person name="Nguyen L."/>
            <person name="Nguyen N."/>
            <person name="Okwuonu G."/>
            <person name="Ongeri F."/>
            <person name="Pham C."/>
            <person name="Simmons D."/>
            <person name="Wilczek-Boney K."/>
            <person name="Hale W."/>
            <person name="Jakkamsetti A."/>
            <person name="Pham P."/>
            <person name="Ruth R."/>
            <person name="San Lucas F."/>
            <person name="Warren J."/>
            <person name="Zhang J."/>
            <person name="Zhao Z."/>
            <person name="Zhou C."/>
            <person name="Zhu D."/>
            <person name="Lee S."/>
            <person name="Bess C."/>
            <person name="Blankenburg K."/>
            <person name="Forbes L."/>
            <person name="Fu Q."/>
            <person name="Gubbala S."/>
            <person name="Hirani K."/>
            <person name="Jayaseelan J.C."/>
            <person name="Lara F."/>
            <person name="Munidasa M."/>
            <person name="Palculict T."/>
            <person name="Patil S."/>
            <person name="Pu L.-L."/>
            <person name="Saada N."/>
            <person name="Tang L."/>
            <person name="Weissenberger G."/>
            <person name="Zhu Y."/>
            <person name="Hemphill L."/>
            <person name="Shang Y."/>
            <person name="Youmans B."/>
            <person name="Ayvaz T."/>
            <person name="Ross M."/>
            <person name="Santibanez J."/>
            <person name="Aqrawi P."/>
            <person name="Gross S."/>
            <person name="Joshi V."/>
            <person name="Fowler G."/>
            <person name="Nazareth L."/>
            <person name="Reid J."/>
            <person name="Worley K."/>
            <person name="Petrosino J."/>
            <person name="Highlander S."/>
            <person name="Gibbs R."/>
        </authorList>
    </citation>
    <scope>NUCLEOTIDE SEQUENCE [LARGE SCALE GENOMIC DNA]</scope>
    <source>
        <strain evidence="1 2">ATCC 9812</strain>
    </source>
</reference>
<dbReference type="Proteomes" id="UP000005699">
    <property type="component" value="Unassembled WGS sequence"/>
</dbReference>
<dbReference type="AlphaFoldDB" id="E8JQX4"/>
<comment type="caution">
    <text evidence="1">The sequence shown here is derived from an EMBL/GenBank/DDBJ whole genome shotgun (WGS) entry which is preliminary data.</text>
</comment>